<dbReference type="Pfam" id="PF03741">
    <property type="entry name" value="TerC"/>
    <property type="match status" value="1"/>
</dbReference>
<feature type="transmembrane region" description="Helical" evidence="7">
    <location>
        <begin position="88"/>
        <end position="106"/>
    </location>
</feature>
<proteinExistence type="inferred from homology"/>
<sequence length="399" mass="44389">MIELLSGLPLADFEIFGQKAEGADLAIIALLVLLEGVLSIDNALVLGLLAKRLPPEQRPKALSYGLIGAFVFRVIAICTASLLLQWTIVKFIGGAYLVYIAVKHLFFEAKEDHEEDIIIGKTGEPELVQAGTGKPLTSAEETDEIRERLPIPESAVEALTGDLEPAKRQTKYAGFWGTVAVIELTDVAFAVDSILAAMALAGSRQEKLWVVITGGIIGVVLMRFAAAIFIKLLDRFPRFELSAYLLVVVIGLKLLVDWGFNSDWSFQQQPYFAKLLGSSVTSFENLEASRRETVKSYEGWLEKDWIFHLEPEEHDEASHDTDHDHGDAEEMKEEAEDKAEAAAEEGKVALPPHVPHLLNFHDLRRPECMTFWLIMLACFIYGFVPGKKNPHIKPDMQLH</sequence>
<dbReference type="STRING" id="530564.Psta_1520"/>
<name>D2QXL0_PIRSD</name>
<evidence type="ECO:0000256" key="6">
    <source>
        <dbReference type="SAM" id="MobiDB-lite"/>
    </source>
</evidence>
<dbReference type="OrthoDB" id="9806211at2"/>
<dbReference type="SUPFAM" id="SSF103473">
    <property type="entry name" value="MFS general substrate transporter"/>
    <property type="match status" value="1"/>
</dbReference>
<organism evidence="8 9">
    <name type="scientific">Pirellula staleyi (strain ATCC 27377 / DSM 6068 / ICPB 4128)</name>
    <name type="common">Pirella staleyi</name>
    <dbReference type="NCBI Taxonomy" id="530564"/>
    <lineage>
        <taxon>Bacteria</taxon>
        <taxon>Pseudomonadati</taxon>
        <taxon>Planctomycetota</taxon>
        <taxon>Planctomycetia</taxon>
        <taxon>Pirellulales</taxon>
        <taxon>Pirellulaceae</taxon>
        <taxon>Pirellula</taxon>
    </lineage>
</organism>
<comment type="similarity">
    <text evidence="2">Belongs to the TerC family.</text>
</comment>
<dbReference type="InterPro" id="IPR005496">
    <property type="entry name" value="Integral_membrane_TerC"/>
</dbReference>
<evidence type="ECO:0000256" key="2">
    <source>
        <dbReference type="ARBA" id="ARBA00007511"/>
    </source>
</evidence>
<evidence type="ECO:0000313" key="9">
    <source>
        <dbReference type="Proteomes" id="UP000001887"/>
    </source>
</evidence>
<dbReference type="NCBIfam" id="TIGR03716">
    <property type="entry name" value="R_switched_YkoY"/>
    <property type="match status" value="1"/>
</dbReference>
<feature type="transmembrane region" description="Helical" evidence="7">
    <location>
        <begin position="61"/>
        <end position="82"/>
    </location>
</feature>
<keyword evidence="4 7" id="KW-1133">Transmembrane helix</keyword>
<evidence type="ECO:0000256" key="3">
    <source>
        <dbReference type="ARBA" id="ARBA00022692"/>
    </source>
</evidence>
<evidence type="ECO:0000256" key="7">
    <source>
        <dbReference type="SAM" id="Phobius"/>
    </source>
</evidence>
<evidence type="ECO:0000256" key="4">
    <source>
        <dbReference type="ARBA" id="ARBA00022989"/>
    </source>
</evidence>
<keyword evidence="3 7" id="KW-0812">Transmembrane</keyword>
<feature type="transmembrane region" description="Helical" evidence="7">
    <location>
        <begin position="25"/>
        <end position="49"/>
    </location>
</feature>
<keyword evidence="5 7" id="KW-0472">Membrane</keyword>
<dbReference type="AlphaFoldDB" id="D2QXL0"/>
<feature type="region of interest" description="Disordered" evidence="6">
    <location>
        <begin position="314"/>
        <end position="346"/>
    </location>
</feature>
<comment type="subcellular location">
    <subcellularLocation>
        <location evidence="1">Membrane</location>
        <topology evidence="1">Multi-pass membrane protein</topology>
    </subcellularLocation>
</comment>
<keyword evidence="9" id="KW-1185">Reference proteome</keyword>
<dbReference type="eggNOG" id="COG0861">
    <property type="taxonomic scope" value="Bacteria"/>
</dbReference>
<reference evidence="8 9" key="1">
    <citation type="journal article" date="2009" name="Stand. Genomic Sci.">
        <title>Complete genome sequence of Pirellula staleyi type strain (ATCC 27377).</title>
        <authorList>
            <person name="Clum A."/>
            <person name="Tindall B.J."/>
            <person name="Sikorski J."/>
            <person name="Ivanova N."/>
            <person name="Mavrommatis K."/>
            <person name="Lucas S."/>
            <person name="Glavina del Rio T."/>
            <person name="Nolan M."/>
            <person name="Chen F."/>
            <person name="Tice H."/>
            <person name="Pitluck S."/>
            <person name="Cheng J.F."/>
            <person name="Chertkov O."/>
            <person name="Brettin T."/>
            <person name="Han C."/>
            <person name="Detter J.C."/>
            <person name="Kuske C."/>
            <person name="Bruce D."/>
            <person name="Goodwin L."/>
            <person name="Ovchinikova G."/>
            <person name="Pati A."/>
            <person name="Mikhailova N."/>
            <person name="Chen A."/>
            <person name="Palaniappan K."/>
            <person name="Land M."/>
            <person name="Hauser L."/>
            <person name="Chang Y.J."/>
            <person name="Jeffries C.D."/>
            <person name="Chain P."/>
            <person name="Rohde M."/>
            <person name="Goker M."/>
            <person name="Bristow J."/>
            <person name="Eisen J.A."/>
            <person name="Markowitz V."/>
            <person name="Hugenholtz P."/>
            <person name="Kyrpides N.C."/>
            <person name="Klenk H.P."/>
            <person name="Lapidus A."/>
        </authorList>
    </citation>
    <scope>NUCLEOTIDE SEQUENCE [LARGE SCALE GENOMIC DNA]</scope>
    <source>
        <strain evidence="9">ATCC 27377 / DSM 6068 / ICPB 4128</strain>
    </source>
</reference>
<dbReference type="EMBL" id="CP001848">
    <property type="protein sequence ID" value="ADB16195.1"/>
    <property type="molecule type" value="Genomic_DNA"/>
</dbReference>
<feature type="transmembrane region" description="Helical" evidence="7">
    <location>
        <begin position="208"/>
        <end position="229"/>
    </location>
</feature>
<evidence type="ECO:0000256" key="5">
    <source>
        <dbReference type="ARBA" id="ARBA00023136"/>
    </source>
</evidence>
<feature type="transmembrane region" description="Helical" evidence="7">
    <location>
        <begin position="241"/>
        <end position="260"/>
    </location>
</feature>
<evidence type="ECO:0000313" key="8">
    <source>
        <dbReference type="EMBL" id="ADB16195.1"/>
    </source>
</evidence>
<accession>D2QXL0</accession>
<dbReference type="PANTHER" id="PTHR30238:SF6">
    <property type="entry name" value="TERC-LIKE PROTEIN"/>
    <property type="match status" value="1"/>
</dbReference>
<gene>
    <name evidence="8" type="ordered locus">Psta_1520</name>
</gene>
<dbReference type="Proteomes" id="UP000001887">
    <property type="component" value="Chromosome"/>
</dbReference>
<feature type="transmembrane region" description="Helical" evidence="7">
    <location>
        <begin position="369"/>
        <end position="386"/>
    </location>
</feature>
<dbReference type="PANTHER" id="PTHR30238">
    <property type="entry name" value="MEMBRANE BOUND PREDICTED REDOX MODULATOR"/>
    <property type="match status" value="1"/>
</dbReference>
<dbReference type="GO" id="GO:0016020">
    <property type="term" value="C:membrane"/>
    <property type="evidence" value="ECO:0007669"/>
    <property type="project" value="UniProtKB-SubCell"/>
</dbReference>
<dbReference type="HOGENOM" id="CLU_690489_0_0_0"/>
<dbReference type="InterPro" id="IPR022493">
    <property type="entry name" value="CHP03716_TM_YkoY"/>
</dbReference>
<protein>
    <submittedName>
        <fullName evidence="8">Integral membrane protein TerC</fullName>
    </submittedName>
</protein>
<dbReference type="KEGG" id="psl:Psta_1520"/>
<evidence type="ECO:0000256" key="1">
    <source>
        <dbReference type="ARBA" id="ARBA00004141"/>
    </source>
</evidence>
<dbReference type="InterPro" id="IPR036259">
    <property type="entry name" value="MFS_trans_sf"/>
</dbReference>
<feature type="compositionally biased region" description="Basic and acidic residues" evidence="6">
    <location>
        <begin position="314"/>
        <end position="329"/>
    </location>
</feature>